<dbReference type="GeneID" id="39732225"/>
<keyword evidence="2" id="KW-1185">Reference proteome</keyword>
<dbReference type="VEuPathDB" id="PlasmoDB:PGAL8A_00369500"/>
<dbReference type="OrthoDB" id="380547at2759"/>
<evidence type="ECO:0000313" key="1">
    <source>
        <dbReference type="EMBL" id="CRG96470.1"/>
    </source>
</evidence>
<protein>
    <submittedName>
        <fullName evidence="1">Uncharacterized protein</fullName>
    </submittedName>
</protein>
<dbReference type="RefSeq" id="XP_028529275.1">
    <property type="nucleotide sequence ID" value="XM_028672753.1"/>
</dbReference>
<organism evidence="1 2">
    <name type="scientific">Plasmodium gallinaceum</name>
    <dbReference type="NCBI Taxonomy" id="5849"/>
    <lineage>
        <taxon>Eukaryota</taxon>
        <taxon>Sar</taxon>
        <taxon>Alveolata</taxon>
        <taxon>Apicomplexa</taxon>
        <taxon>Aconoidasida</taxon>
        <taxon>Haemosporida</taxon>
        <taxon>Plasmodiidae</taxon>
        <taxon>Plasmodium</taxon>
        <taxon>Plasmodium (Haemamoeba)</taxon>
    </lineage>
</organism>
<sequence>MNIACNFLNYMKNFEKIKRNNSIISKKISITLIFRNYTNEKELKNKDINRKKKQKSWMKKINVNELPRKKFGNKLGTIAKKEYLKYLFEISEHKINCDQLNNHEKNYRYNVILNEKNANEKINIKVDYKNNDNVTCLNNDKLSSEQINKETDGKINMRFDNKSEISFISNNNLISKEYLNTYNKVFWDDVRNELKHHLPFLQPYSITTALNYLSKINYDDYSIFKFIAERIDERWLKNFNIKDLTLLLLSYSRLNLKFNSFINLISRELLYKICYANFEDLSHIAYSYTKMKIYDYEVFLHLGNETKDKINSEMSKISYKNSNNNNSNDSTDKQGLLKEKTESESFEKYNNHDEIKHHIIDSKNTVLNIKDRYNKDKSNEEQGTIKMNTLNHKENENKDNLIKENKKYSHLCLLVYCFGKMKHCDNNLFDLVSEYVKVEKLNNIDLSNLSYTFSLYNFYKNSFYEKFSIKSYEIIDLLEPLQKIIIMTYLLKYPKEKMLNIYFTYLESINKEIKEKEIYKEAIFLNVCINSLSNSVFLNFLFKIVNTSEHICEKRLEELNKVYFILKFLVNYTNFFMNNKKKISSRDYPKILNILYKIYDKGNFLLLYDSKKLHIEKVEVLISNVLDKILNEIKKLHILDLINIKNILNSNYEKIKFAQKIKTILNSISLIVK</sequence>
<name>A0A1J1GW30_PLAGA</name>
<evidence type="ECO:0000313" key="2">
    <source>
        <dbReference type="Proteomes" id="UP000220797"/>
    </source>
</evidence>
<dbReference type="EMBL" id="CVMV01000059">
    <property type="protein sequence ID" value="CRG96470.1"/>
    <property type="molecule type" value="Genomic_DNA"/>
</dbReference>
<comment type="caution">
    <text evidence="1">The sequence shown here is derived from an EMBL/GenBank/DDBJ whole genome shotgun (WGS) entry which is preliminary data.</text>
</comment>
<accession>A0A1J1GW30</accession>
<reference evidence="1" key="1">
    <citation type="submission" date="2015-04" db="EMBL/GenBank/DDBJ databases">
        <authorList>
            <consortium name="Pathogen Informatics"/>
        </authorList>
    </citation>
    <scope>NUCLEOTIDE SEQUENCE [LARGE SCALE GENOMIC DNA]</scope>
    <source>
        <strain evidence="1">8A</strain>
    </source>
</reference>
<gene>
    <name evidence="1" type="ORF">PGAL8A_00369500</name>
</gene>
<dbReference type="Proteomes" id="UP000220797">
    <property type="component" value="Unassembled WGS sequence"/>
</dbReference>
<dbReference type="AlphaFoldDB" id="A0A1J1GW30"/>
<proteinExistence type="predicted"/>